<dbReference type="Proteomes" id="UP000437709">
    <property type="component" value="Unassembled WGS sequence"/>
</dbReference>
<dbReference type="OrthoDB" id="7062303at2"/>
<dbReference type="AlphaFoldDB" id="A0A6N7EHL5"/>
<keyword evidence="2" id="KW-1185">Reference proteome</keyword>
<evidence type="ECO:0000313" key="2">
    <source>
        <dbReference type="Proteomes" id="UP000437709"/>
    </source>
</evidence>
<name>A0A6N7EHL5_9MICO</name>
<accession>A0A6N7EHL5</accession>
<dbReference type="RefSeq" id="WP_152195881.1">
    <property type="nucleotide sequence ID" value="NZ_VUKD01000004.1"/>
</dbReference>
<dbReference type="Gene3D" id="3.40.50.150">
    <property type="entry name" value="Vaccinia Virus protein VP39"/>
    <property type="match status" value="1"/>
</dbReference>
<dbReference type="GO" id="GO:0032259">
    <property type="term" value="P:methylation"/>
    <property type="evidence" value="ECO:0007669"/>
    <property type="project" value="UniProtKB-KW"/>
</dbReference>
<dbReference type="CDD" id="cd02440">
    <property type="entry name" value="AdoMet_MTases"/>
    <property type="match status" value="1"/>
</dbReference>
<organism evidence="1 2">
    <name type="scientific">Georgenia subflava</name>
    <dbReference type="NCBI Taxonomy" id="1622177"/>
    <lineage>
        <taxon>Bacteria</taxon>
        <taxon>Bacillati</taxon>
        <taxon>Actinomycetota</taxon>
        <taxon>Actinomycetes</taxon>
        <taxon>Micrococcales</taxon>
        <taxon>Bogoriellaceae</taxon>
        <taxon>Georgenia</taxon>
    </lineage>
</organism>
<keyword evidence="1" id="KW-0489">Methyltransferase</keyword>
<gene>
    <name evidence="1" type="ORF">GB881_03590</name>
</gene>
<evidence type="ECO:0000313" key="1">
    <source>
        <dbReference type="EMBL" id="MPV36135.1"/>
    </source>
</evidence>
<dbReference type="InterPro" id="IPR050508">
    <property type="entry name" value="Methyltransf_Superfamily"/>
</dbReference>
<dbReference type="SUPFAM" id="SSF53335">
    <property type="entry name" value="S-adenosyl-L-methionine-dependent methyltransferases"/>
    <property type="match status" value="1"/>
</dbReference>
<dbReference type="EMBL" id="WHPC01000007">
    <property type="protein sequence ID" value="MPV36135.1"/>
    <property type="molecule type" value="Genomic_DNA"/>
</dbReference>
<comment type="caution">
    <text evidence="1">The sequence shown here is derived from an EMBL/GenBank/DDBJ whole genome shotgun (WGS) entry which is preliminary data.</text>
</comment>
<reference evidence="1 2" key="1">
    <citation type="submission" date="2019-10" db="EMBL/GenBank/DDBJ databases">
        <title>Georgenia wutianyii sp. nov. and Georgenia yuyongxinii sp. nov. isolated from plateau pika (Ochotona curzoniae) in the Qinghai-Tibet plateau of China.</title>
        <authorList>
            <person name="Tian Z."/>
        </authorList>
    </citation>
    <scope>NUCLEOTIDE SEQUENCE [LARGE SCALE GENOMIC DNA]</scope>
    <source>
        <strain evidence="1 2">JCM 19765</strain>
    </source>
</reference>
<dbReference type="GO" id="GO:0008168">
    <property type="term" value="F:methyltransferase activity"/>
    <property type="evidence" value="ECO:0007669"/>
    <property type="project" value="UniProtKB-KW"/>
</dbReference>
<sequence>MWSAYAEKFRRMIGDGVDLGTEARFVDMLLPRGSNVLDVGCGTGSFVAHVRRAGHAAWGVDADPDVLAVAHEHFDARWYVRGDAVALSAPWCAENGLPGSFHAVTMLGNVPAFLPAGSAEGLMREVATILAPGGFLVVGTSARRGAVQLDDLDGAARRARLDLRARFADWHLAPFDDDSPWSVSVFAVDGALEHSSPDAVFVL</sequence>
<dbReference type="Pfam" id="PF13489">
    <property type="entry name" value="Methyltransf_23"/>
    <property type="match status" value="1"/>
</dbReference>
<protein>
    <submittedName>
        <fullName evidence="1">Methyltransferase domain-containing protein</fullName>
    </submittedName>
</protein>
<keyword evidence="1" id="KW-0808">Transferase</keyword>
<dbReference type="InterPro" id="IPR029063">
    <property type="entry name" value="SAM-dependent_MTases_sf"/>
</dbReference>
<proteinExistence type="predicted"/>
<dbReference type="PANTHER" id="PTHR42912">
    <property type="entry name" value="METHYLTRANSFERASE"/>
    <property type="match status" value="1"/>
</dbReference>